<reference evidence="2" key="1">
    <citation type="submission" date="2024-06" db="EMBL/GenBank/DDBJ databases">
        <title>Lacrimispora cavernae sp. nov., a novel anaerobe isolated from bat guano pile inside a cave.</title>
        <authorList>
            <person name="Miller S.L."/>
            <person name="Lu N."/>
            <person name="King J."/>
            <person name="Sankaranarayanan K."/>
            <person name="Lawson P.A."/>
        </authorList>
    </citation>
    <scope>NUCLEOTIDE SEQUENCE</scope>
    <source>
        <strain evidence="2">BS-2</strain>
    </source>
</reference>
<organism evidence="2">
    <name type="scientific">Lacrimispora sp. BS-2</name>
    <dbReference type="NCBI Taxonomy" id="3151850"/>
    <lineage>
        <taxon>Bacteria</taxon>
        <taxon>Bacillati</taxon>
        <taxon>Bacillota</taxon>
        <taxon>Clostridia</taxon>
        <taxon>Lachnospirales</taxon>
        <taxon>Lachnospiraceae</taxon>
        <taxon>Lacrimispora</taxon>
    </lineage>
</organism>
<feature type="domain" description="DUF4183" evidence="1">
    <location>
        <begin position="811"/>
        <end position="883"/>
    </location>
</feature>
<evidence type="ECO:0000259" key="1">
    <source>
        <dbReference type="Pfam" id="PF13799"/>
    </source>
</evidence>
<dbReference type="RefSeq" id="WP_349948399.1">
    <property type="nucleotide sequence ID" value="NZ_CP157940.1"/>
</dbReference>
<feature type="domain" description="DUF4183" evidence="1">
    <location>
        <begin position="908"/>
        <end position="973"/>
    </location>
</feature>
<dbReference type="Pfam" id="PF13799">
    <property type="entry name" value="DUF4183"/>
    <property type="match status" value="3"/>
</dbReference>
<dbReference type="AlphaFoldDB" id="A0AAU7PTP0"/>
<evidence type="ECO:0000313" key="2">
    <source>
        <dbReference type="EMBL" id="XBS55749.1"/>
    </source>
</evidence>
<sequence>MFSKKLLHADVYQYNALSDGIKKVYTSNDELKKYGNRGILNPDSVSYYNLFINGVLQPKVNYEIQKDLLLLKTEDVPIIGSTIIILFVAFKNEEFTNLNFAEAKGTIPSGHISVGPVTDVGISIKDTVLSPLKLEKVIKAGPDFVLTGYITCWEFMLTVNNTGNIPINNIVVTDQILLDSVLNVKILSSSHGNILIDEGVINWNIDMIDAGESVTATFKAEGYFSASGIRCISSGLAAGNSLSGPMKTDIICTAPINVGKGLNINKITTCGPAKVNVKKNNAWRVEINLSNLSDNKIFDIFVEDVLLIENISCVKIVSVSYGTAVLKDNKILWNIDMLDKSENSILVADIIGSFSADGIRSLDVASGIGHIGTGKLFTNTSRDFQITVSPATEPVKKELLLQNFVLNEPLSVPLGQVKKWWFSLKITNPTNDVLKNVIVTDYILFDELHSVCTKSISSGHISVSDNSIIWNIEELLPCSTLTATFKVEGSFHAAGLRSLTKAIGTASNPNSDACIISKISSGSSIRVCVCKHNKKRIPVVGKAFPQYKQKYCVKDVCVDMADHDFKSITFKPGVITENSLTITDLEEKSNYKKVSFLLKLPFEITTSNDTVLQGSLPNIEENIIMLFPESEDDLSSHVVVETTSELLEAFMERDGELYFSVKAYIVIKAAETVQTLIPDFEFYSDNSTNVSGNNRCADIFGNLTIEKYIVSGPLEVSGNTPFTWRIQIKITNNGHGPVSNIVMTDHLLLDAFESFHIVSLTQGTVNRNNTQIIWNIGALNSYSTVVMTAEVTGFFYNKGKRILNAENYQYNTVSDGIKKEFTSDDELLLYGSHGIPDPNNVSFFSLFINGVLQPEPVYTVEPGLLILKTANAPQKGVPITLEYLIIKDESGQLLKAETYQYNTLSNGERIYTNSDELIMYGDKGILDPKQTSYQNLFVNGVIQPGINYIVKEGMLILRIESTPAKEIPITIQFISLFT</sequence>
<name>A0AAU7PTP0_9FIRM</name>
<feature type="domain" description="DUF4183" evidence="1">
    <location>
        <begin position="15"/>
        <end position="86"/>
    </location>
</feature>
<dbReference type="InterPro" id="IPR025237">
    <property type="entry name" value="DUF4183"/>
</dbReference>
<proteinExistence type="predicted"/>
<accession>A0AAU7PTP0</accession>
<dbReference type="EMBL" id="CP157940">
    <property type="protein sequence ID" value="XBS55749.1"/>
    <property type="molecule type" value="Genomic_DNA"/>
</dbReference>
<protein>
    <submittedName>
        <fullName evidence="2">DUF4183 domain-containing protein</fullName>
    </submittedName>
</protein>
<gene>
    <name evidence="2" type="ORF">ABFV83_08180</name>
</gene>